<feature type="compositionally biased region" description="Basic and acidic residues" evidence="5">
    <location>
        <begin position="14"/>
        <end position="30"/>
    </location>
</feature>
<evidence type="ECO:0000313" key="7">
    <source>
        <dbReference type="Proteomes" id="UP001054889"/>
    </source>
</evidence>
<dbReference type="EMBL" id="BQKI01000082">
    <property type="protein sequence ID" value="GJN31359.1"/>
    <property type="molecule type" value="Genomic_DNA"/>
</dbReference>
<comment type="caution">
    <text evidence="6">The sequence shown here is derived from an EMBL/GenBank/DDBJ whole genome shotgun (WGS) entry which is preliminary data.</text>
</comment>
<accession>A0AAV5F6T5</accession>
<dbReference type="Proteomes" id="UP001054889">
    <property type="component" value="Unassembled WGS sequence"/>
</dbReference>
<keyword evidence="3 4" id="KW-0964">Secreted</keyword>
<feature type="compositionally biased region" description="Gly residues" evidence="5">
    <location>
        <begin position="1"/>
        <end position="10"/>
    </location>
</feature>
<evidence type="ECO:0000256" key="3">
    <source>
        <dbReference type="ARBA" id="ARBA00022525"/>
    </source>
</evidence>
<organism evidence="6 7">
    <name type="scientific">Eleusine coracana subsp. coracana</name>
    <dbReference type="NCBI Taxonomy" id="191504"/>
    <lineage>
        <taxon>Eukaryota</taxon>
        <taxon>Viridiplantae</taxon>
        <taxon>Streptophyta</taxon>
        <taxon>Embryophyta</taxon>
        <taxon>Tracheophyta</taxon>
        <taxon>Spermatophyta</taxon>
        <taxon>Magnoliopsida</taxon>
        <taxon>Liliopsida</taxon>
        <taxon>Poales</taxon>
        <taxon>Poaceae</taxon>
        <taxon>PACMAD clade</taxon>
        <taxon>Chloridoideae</taxon>
        <taxon>Cynodonteae</taxon>
        <taxon>Eleusininae</taxon>
        <taxon>Eleusine</taxon>
    </lineage>
</organism>
<comment type="function">
    <text evidence="4">Dirigent proteins impart stereoselectivity on the phenoxy radical-coupling reaction, yielding optically active lignans from two molecules of coniferyl alcohol in the biosynthesis of lignans, flavonolignans, and alkaloids and thus plays a central role in plant secondary metabolism.</text>
</comment>
<gene>
    <name evidence="6" type="primary">gb19748</name>
    <name evidence="6" type="ORF">PR202_gb19748</name>
</gene>
<keyword evidence="7" id="KW-1185">Reference proteome</keyword>
<proteinExistence type="inferred from homology"/>
<protein>
    <recommendedName>
        <fullName evidence="4">Dirigent protein</fullName>
    </recommendedName>
</protein>
<comment type="subunit">
    <text evidence="2 4">Homodimer.</text>
</comment>
<dbReference type="GO" id="GO:0048046">
    <property type="term" value="C:apoplast"/>
    <property type="evidence" value="ECO:0007669"/>
    <property type="project" value="UniProtKB-SubCell"/>
</dbReference>
<dbReference type="InterPro" id="IPR044859">
    <property type="entry name" value="Allene_oxi_cyc_Dirigent"/>
</dbReference>
<feature type="region of interest" description="Disordered" evidence="5">
    <location>
        <begin position="1"/>
        <end position="30"/>
    </location>
</feature>
<evidence type="ECO:0000256" key="4">
    <source>
        <dbReference type="RuleBase" id="RU363099"/>
    </source>
</evidence>
<dbReference type="AlphaFoldDB" id="A0AAV5F6T5"/>
<comment type="similarity">
    <text evidence="1 4">Belongs to the plant dirigent protein family.</text>
</comment>
<evidence type="ECO:0000256" key="2">
    <source>
        <dbReference type="ARBA" id="ARBA00011738"/>
    </source>
</evidence>
<reference evidence="6" key="2">
    <citation type="submission" date="2021-12" db="EMBL/GenBank/DDBJ databases">
        <title>Resequencing data analysis of finger millet.</title>
        <authorList>
            <person name="Hatakeyama M."/>
            <person name="Aluri S."/>
            <person name="Balachadran M.T."/>
            <person name="Sivarajan S.R."/>
            <person name="Poveda L."/>
            <person name="Shimizu-Inatsugi R."/>
            <person name="Schlapbach R."/>
            <person name="Sreeman S.M."/>
            <person name="Shimizu K.K."/>
        </authorList>
    </citation>
    <scope>NUCLEOTIDE SEQUENCE</scope>
</reference>
<dbReference type="InterPro" id="IPR004265">
    <property type="entry name" value="Dirigent"/>
</dbReference>
<reference evidence="6" key="1">
    <citation type="journal article" date="2018" name="DNA Res.">
        <title>Multiple hybrid de novo genome assembly of finger millet, an orphan allotetraploid crop.</title>
        <authorList>
            <person name="Hatakeyama M."/>
            <person name="Aluri S."/>
            <person name="Balachadran M.T."/>
            <person name="Sivarajan S.R."/>
            <person name="Patrignani A."/>
            <person name="Gruter S."/>
            <person name="Poveda L."/>
            <person name="Shimizu-Inatsugi R."/>
            <person name="Baeten J."/>
            <person name="Francoijs K.J."/>
            <person name="Nataraja K.N."/>
            <person name="Reddy Y.A.N."/>
            <person name="Phadnis S."/>
            <person name="Ravikumar R.L."/>
            <person name="Schlapbach R."/>
            <person name="Sreeman S.M."/>
            <person name="Shimizu K.K."/>
        </authorList>
    </citation>
    <scope>NUCLEOTIDE SEQUENCE</scope>
</reference>
<comment type="subcellular location">
    <subcellularLocation>
        <location evidence="4">Secreted</location>
        <location evidence="4">Extracellular space</location>
        <location evidence="4">Apoplast</location>
    </subcellularLocation>
</comment>
<dbReference type="GO" id="GO:0009699">
    <property type="term" value="P:phenylpropanoid biosynthetic process"/>
    <property type="evidence" value="ECO:0007669"/>
    <property type="project" value="UniProtKB-ARBA"/>
</dbReference>
<dbReference type="Pfam" id="PF03018">
    <property type="entry name" value="Dirigent"/>
    <property type="match status" value="1"/>
</dbReference>
<dbReference type="Gene3D" id="2.40.480.10">
    <property type="entry name" value="Allene oxide cyclase-like"/>
    <property type="match status" value="1"/>
</dbReference>
<name>A0AAV5F6T5_ELECO</name>
<keyword evidence="4" id="KW-0052">Apoplast</keyword>
<evidence type="ECO:0000256" key="1">
    <source>
        <dbReference type="ARBA" id="ARBA00010746"/>
    </source>
</evidence>
<dbReference type="PANTHER" id="PTHR21495">
    <property type="entry name" value="NUCLEOPORIN-RELATED"/>
    <property type="match status" value="1"/>
</dbReference>
<sequence>MASPDGGDGQQGLRDADRGVSEKMRRAMERDCSWSSSSECHTATSAIQQRPVIGWTSIGCARSEGDMAVWDWTRRRRGAAGVAEATPFNDIDIQPTKLKPLSLNNVFLITPLCRCPQQSVIHLVLFLHQFVAGPTHPNRNEEFVIATSYPHGFGTTLVNDWYVTNTSDPNGFVVARAQGLHMQAGQTMDNRWYTSFNLVFQDDRFSGSTLQVMGIITEQINGEWSIMGGTGQFKRATGNIGFNLLVSSTPDDGIRQLDIDIYIPKAP</sequence>
<evidence type="ECO:0000256" key="5">
    <source>
        <dbReference type="SAM" id="MobiDB-lite"/>
    </source>
</evidence>
<evidence type="ECO:0000313" key="6">
    <source>
        <dbReference type="EMBL" id="GJN31359.1"/>
    </source>
</evidence>